<comment type="catalytic activity">
    <reaction evidence="6">
        <text>serotonin + octadecanoyl-CoA = N-octadecanoyl-serotonin + CoA + H(+)</text>
        <dbReference type="Rhea" id="RHEA:51400"/>
        <dbReference type="ChEBI" id="CHEBI:15378"/>
        <dbReference type="ChEBI" id="CHEBI:57287"/>
        <dbReference type="ChEBI" id="CHEBI:57394"/>
        <dbReference type="ChEBI" id="CHEBI:134065"/>
        <dbReference type="ChEBI" id="CHEBI:350546"/>
    </reaction>
    <physiologicalReaction direction="left-to-right" evidence="6">
        <dbReference type="Rhea" id="RHEA:51401"/>
    </physiologicalReaction>
</comment>
<evidence type="ECO:0000256" key="9">
    <source>
        <dbReference type="ARBA" id="ARBA00051823"/>
    </source>
</evidence>
<protein>
    <recommendedName>
        <fullName evidence="4">aralkylamine N-acetyltransferase</fullName>
        <ecNumber evidence="4">2.3.1.87</ecNumber>
    </recommendedName>
</protein>
<evidence type="ECO:0000256" key="2">
    <source>
        <dbReference type="ARBA" id="ARBA00037926"/>
    </source>
</evidence>
<evidence type="ECO:0000256" key="6">
    <source>
        <dbReference type="ARBA" id="ARBA00050849"/>
    </source>
</evidence>
<dbReference type="PANTHER" id="PTHR20905">
    <property type="entry name" value="N-ACETYLTRANSFERASE-RELATED"/>
    <property type="match status" value="1"/>
</dbReference>
<accession>A0A2A2LD20</accession>
<dbReference type="FunFam" id="3.40.630.30:FF:000046">
    <property type="entry name" value="Dopamine N-acetyltransferase"/>
    <property type="match status" value="1"/>
</dbReference>
<dbReference type="Gene3D" id="3.40.630.30">
    <property type="match status" value="1"/>
</dbReference>
<comment type="caution">
    <text evidence="13">The sequence shown here is derived from an EMBL/GenBank/DDBJ whole genome shotgun (WGS) entry which is preliminary data.</text>
</comment>
<comment type="catalytic activity">
    <reaction evidence="9">
        <text>serotonin + (9Z)-octadecenoyl-CoA = N-(9Z-octadecenoyl)-serotonin + CoA + H(+)</text>
        <dbReference type="Rhea" id="RHEA:51392"/>
        <dbReference type="ChEBI" id="CHEBI:15378"/>
        <dbReference type="ChEBI" id="CHEBI:57287"/>
        <dbReference type="ChEBI" id="CHEBI:57387"/>
        <dbReference type="ChEBI" id="CHEBI:134064"/>
        <dbReference type="ChEBI" id="CHEBI:350546"/>
    </reaction>
    <physiologicalReaction direction="left-to-right" evidence="9">
        <dbReference type="Rhea" id="RHEA:51393"/>
    </physiologicalReaction>
</comment>
<dbReference type="PANTHER" id="PTHR20905:SF16">
    <property type="entry name" value="N-ACETYLTRANSFERASE DOMAIN-CONTAINING PROTEIN"/>
    <property type="match status" value="1"/>
</dbReference>
<dbReference type="EMBL" id="LIAE01006887">
    <property type="protein sequence ID" value="PAV84136.1"/>
    <property type="molecule type" value="Genomic_DNA"/>
</dbReference>
<dbReference type="OrthoDB" id="41532at2759"/>
<comment type="catalytic activity">
    <reaction evidence="10">
        <text>serotonin + hexadecanoyl-CoA = N-hexadecanoyl-serotonin + CoA + H(+)</text>
        <dbReference type="Rhea" id="RHEA:51384"/>
        <dbReference type="ChEBI" id="CHEBI:15378"/>
        <dbReference type="ChEBI" id="CHEBI:57287"/>
        <dbReference type="ChEBI" id="CHEBI:57379"/>
        <dbReference type="ChEBI" id="CHEBI:134059"/>
        <dbReference type="ChEBI" id="CHEBI:350546"/>
    </reaction>
    <physiologicalReaction direction="left-to-right" evidence="10">
        <dbReference type="Rhea" id="RHEA:51385"/>
    </physiologicalReaction>
</comment>
<evidence type="ECO:0000256" key="8">
    <source>
        <dbReference type="ARBA" id="ARBA00051711"/>
    </source>
</evidence>
<comment type="catalytic activity">
    <reaction evidence="5">
        <text>dopamine + (9Z)-octadecenoyl-CoA = N-(9Z-octadecanoyl)-dopamine + CoA + H(+)</text>
        <dbReference type="Rhea" id="RHEA:51380"/>
        <dbReference type="ChEBI" id="CHEBI:15378"/>
        <dbReference type="ChEBI" id="CHEBI:31883"/>
        <dbReference type="ChEBI" id="CHEBI:57287"/>
        <dbReference type="ChEBI" id="CHEBI:57387"/>
        <dbReference type="ChEBI" id="CHEBI:59905"/>
    </reaction>
    <physiologicalReaction direction="left-to-right" evidence="5">
        <dbReference type="Rhea" id="RHEA:51381"/>
    </physiologicalReaction>
</comment>
<comment type="catalytic activity">
    <reaction evidence="7">
        <text>serotonin + (5Z,8Z,11Z,14Z)-eicosatetraenoyl-CoA = N-[(5Z,8Z,11Z,14Z)-eicosatetraenoyl]-serotonin + CoA + H(+)</text>
        <dbReference type="Rhea" id="RHEA:51396"/>
        <dbReference type="ChEBI" id="CHEBI:15378"/>
        <dbReference type="ChEBI" id="CHEBI:57287"/>
        <dbReference type="ChEBI" id="CHEBI:57368"/>
        <dbReference type="ChEBI" id="CHEBI:132255"/>
        <dbReference type="ChEBI" id="CHEBI:350546"/>
    </reaction>
    <physiologicalReaction direction="left-to-right" evidence="7">
        <dbReference type="Rhea" id="RHEA:51397"/>
    </physiologicalReaction>
</comment>
<dbReference type="GO" id="GO:0004059">
    <property type="term" value="F:aralkylamine N-acetyltransferase activity"/>
    <property type="evidence" value="ECO:0007669"/>
    <property type="project" value="UniProtKB-EC"/>
</dbReference>
<keyword evidence="14" id="KW-1185">Reference proteome</keyword>
<comment type="similarity">
    <text evidence="3">Belongs to the acetyltransferase family. AANAT subfamily.</text>
</comment>
<reference evidence="13 14" key="1">
    <citation type="journal article" date="2017" name="Curr. Biol.">
        <title>Genome architecture and evolution of a unichromosomal asexual nematode.</title>
        <authorList>
            <person name="Fradin H."/>
            <person name="Zegar C."/>
            <person name="Gutwein M."/>
            <person name="Lucas J."/>
            <person name="Kovtun M."/>
            <person name="Corcoran D."/>
            <person name="Baugh L.R."/>
            <person name="Kiontke K."/>
            <person name="Gunsalus K."/>
            <person name="Fitch D.H."/>
            <person name="Piano F."/>
        </authorList>
    </citation>
    <scope>NUCLEOTIDE SEQUENCE [LARGE SCALE GENOMIC DNA]</scope>
    <source>
        <strain evidence="13">PF1309</strain>
    </source>
</reference>
<evidence type="ECO:0000256" key="3">
    <source>
        <dbReference type="ARBA" id="ARBA00038182"/>
    </source>
</evidence>
<organism evidence="13 14">
    <name type="scientific">Diploscapter pachys</name>
    <dbReference type="NCBI Taxonomy" id="2018661"/>
    <lineage>
        <taxon>Eukaryota</taxon>
        <taxon>Metazoa</taxon>
        <taxon>Ecdysozoa</taxon>
        <taxon>Nematoda</taxon>
        <taxon>Chromadorea</taxon>
        <taxon>Rhabditida</taxon>
        <taxon>Rhabditina</taxon>
        <taxon>Rhabditomorpha</taxon>
        <taxon>Rhabditoidea</taxon>
        <taxon>Rhabditidae</taxon>
        <taxon>Diploscapter</taxon>
    </lineage>
</organism>
<evidence type="ECO:0000256" key="5">
    <source>
        <dbReference type="ARBA" id="ARBA00050189"/>
    </source>
</evidence>
<proteinExistence type="inferred from homology"/>
<dbReference type="EC" id="2.3.1.87" evidence="4"/>
<dbReference type="AlphaFoldDB" id="A0A2A2LD20"/>
<evidence type="ECO:0000256" key="7">
    <source>
        <dbReference type="ARBA" id="ARBA00051284"/>
    </source>
</evidence>
<comment type="catalytic activity">
    <reaction evidence="12">
        <text>serotonin + acetyl-CoA = N-acetylserotonin + CoA + H(+)</text>
        <dbReference type="Rhea" id="RHEA:25217"/>
        <dbReference type="ChEBI" id="CHEBI:15378"/>
        <dbReference type="ChEBI" id="CHEBI:17697"/>
        <dbReference type="ChEBI" id="CHEBI:57287"/>
        <dbReference type="ChEBI" id="CHEBI:57288"/>
        <dbReference type="ChEBI" id="CHEBI:350546"/>
        <dbReference type="EC" id="2.3.1.87"/>
    </reaction>
    <physiologicalReaction direction="left-to-right" evidence="12">
        <dbReference type="Rhea" id="RHEA:25218"/>
    </physiologicalReaction>
</comment>
<gene>
    <name evidence="13" type="ORF">WR25_27248</name>
</gene>
<evidence type="ECO:0000256" key="11">
    <source>
        <dbReference type="ARBA" id="ARBA00052335"/>
    </source>
</evidence>
<sequence length="241" mass="27724">MINTCERSGITTKDVDIDQLEYLEARECDRYAIKDFLIENFLHDEPNNRATGLTEEEFEPIMNEIIDKALAHPISTIVKYQGEIVAVQLNSLWKRSEKSYDSYSNTFAPASVLARILDDCHNVFWSLVPDDVGTVVYREIGNVRRDFYRRGIGKRLIFEGLTPEKFEGLNIDGVASINTSIAQQTNLRKAGFTQLKEIPISNYKDENDKPLYQTDDGTDRFVLNFMPKNKFLRLSEENNSH</sequence>
<name>A0A2A2LD20_9BILA</name>
<evidence type="ECO:0000256" key="1">
    <source>
        <dbReference type="ARBA" id="ARBA00022679"/>
    </source>
</evidence>
<comment type="catalytic activity">
    <reaction evidence="8">
        <text>dopamine + acetyl-CoA = N-acetyldopamine + CoA + H(+)</text>
        <dbReference type="Rhea" id="RHEA:51388"/>
        <dbReference type="ChEBI" id="CHEBI:15378"/>
        <dbReference type="ChEBI" id="CHEBI:57287"/>
        <dbReference type="ChEBI" id="CHEBI:57288"/>
        <dbReference type="ChEBI" id="CHEBI:59905"/>
        <dbReference type="ChEBI" id="CHEBI:125678"/>
    </reaction>
    <physiologicalReaction direction="left-to-right" evidence="8">
        <dbReference type="Rhea" id="RHEA:51389"/>
    </physiologicalReaction>
</comment>
<comment type="catalytic activity">
    <reaction evidence="11">
        <text>dopamine + hexadecanoyl-CoA = N-hexadecanoyl-dopamine + CoA + H(+)</text>
        <dbReference type="Rhea" id="RHEA:51376"/>
        <dbReference type="ChEBI" id="CHEBI:15378"/>
        <dbReference type="ChEBI" id="CHEBI:57287"/>
        <dbReference type="ChEBI" id="CHEBI:57379"/>
        <dbReference type="ChEBI" id="CHEBI:59905"/>
        <dbReference type="ChEBI" id="CHEBI:134058"/>
    </reaction>
    <physiologicalReaction direction="left-to-right" evidence="11">
        <dbReference type="Rhea" id="RHEA:51377"/>
    </physiologicalReaction>
</comment>
<dbReference type="STRING" id="2018661.A0A2A2LD20"/>
<keyword evidence="1" id="KW-0808">Transferase</keyword>
<evidence type="ECO:0000256" key="4">
    <source>
        <dbReference type="ARBA" id="ARBA00039114"/>
    </source>
</evidence>
<evidence type="ECO:0000256" key="10">
    <source>
        <dbReference type="ARBA" id="ARBA00052178"/>
    </source>
</evidence>
<evidence type="ECO:0000313" key="13">
    <source>
        <dbReference type="EMBL" id="PAV84136.1"/>
    </source>
</evidence>
<evidence type="ECO:0000313" key="14">
    <source>
        <dbReference type="Proteomes" id="UP000218231"/>
    </source>
</evidence>
<comment type="pathway">
    <text evidence="2">Aromatic compound metabolism; melatonin biosynthesis; melatonin from serotonin: step 1/2.</text>
</comment>
<dbReference type="Proteomes" id="UP000218231">
    <property type="component" value="Unassembled WGS sequence"/>
</dbReference>
<evidence type="ECO:0000256" key="12">
    <source>
        <dbReference type="ARBA" id="ARBA00052491"/>
    </source>
</evidence>